<evidence type="ECO:0000313" key="2">
    <source>
        <dbReference type="Proteomes" id="UP000228888"/>
    </source>
</evidence>
<dbReference type="Proteomes" id="UP000228888">
    <property type="component" value="Unassembled WGS sequence"/>
</dbReference>
<accession>A0A2H9QSB3</accession>
<dbReference type="EMBL" id="PFUW01000021">
    <property type="protein sequence ID" value="PJB04042.1"/>
    <property type="molecule type" value="Genomic_DNA"/>
</dbReference>
<evidence type="ECO:0000313" key="1">
    <source>
        <dbReference type="EMBL" id="PJB04042.1"/>
    </source>
</evidence>
<protein>
    <submittedName>
        <fullName evidence="1">Uncharacterized protein</fullName>
    </submittedName>
</protein>
<dbReference type="AlphaFoldDB" id="A0A2H9QSB3"/>
<proteinExistence type="predicted"/>
<sequence length="17" mass="2127">MFEYCYITLYLNIAKQI</sequence>
<name>A0A2H9QSB3_HUBC1</name>
<reference evidence="2" key="1">
    <citation type="submission" date="2017-09" db="EMBL/GenBank/DDBJ databases">
        <title>Depth-based differentiation of microbial function through sediment-hosted aquifers and enrichment of novel symbionts in the deep terrestrial subsurface.</title>
        <authorList>
            <person name="Probst A.J."/>
            <person name="Ladd B."/>
            <person name="Jarett J.K."/>
            <person name="Geller-Mcgrath D.E."/>
            <person name="Sieber C.M.K."/>
            <person name="Emerson J.B."/>
            <person name="Anantharaman K."/>
            <person name="Thomas B.C."/>
            <person name="Malmstrom R."/>
            <person name="Stieglmeier M."/>
            <person name="Klingl A."/>
            <person name="Woyke T."/>
            <person name="Ryan C.M."/>
            <person name="Banfield J.F."/>
        </authorList>
    </citation>
    <scope>NUCLEOTIDE SEQUENCE [LARGE SCALE GENOMIC DNA]</scope>
</reference>
<organism evidence="1 2">
    <name type="scientific">Huberarchaeum crystalense</name>
    <dbReference type="NCBI Taxonomy" id="2014257"/>
    <lineage>
        <taxon>Archaea</taxon>
        <taxon>Candidatus Huberarchaeota</taxon>
        <taxon>Candidatus Huberarchaeia</taxon>
        <taxon>Candidatus Huberarchaeales</taxon>
        <taxon>Candidatus Huberarchaeaceae</taxon>
        <taxon>Candidatus Huberarchaeum</taxon>
    </lineage>
</organism>
<feature type="non-terminal residue" evidence="1">
    <location>
        <position position="17"/>
    </location>
</feature>
<gene>
    <name evidence="1" type="ORF">CO124_01505</name>
</gene>
<comment type="caution">
    <text evidence="1">The sequence shown here is derived from an EMBL/GenBank/DDBJ whole genome shotgun (WGS) entry which is preliminary data.</text>
</comment>